<reference evidence="2 3" key="1">
    <citation type="journal article" date="2013" name="Genome Announc.">
        <title>Draft Genome Sequence of Bhargavaea cecembensis Strain DSE10T, Isolated from a Deep-Sea Sediment Sample Collected at a Depth of 5,904 m from the Chagos-Laccadive Ridge System in the Indian Ocean.</title>
        <authorList>
            <person name="Shivaji S."/>
            <person name="Ara S."/>
            <person name="Begum Z."/>
            <person name="Ruth M."/>
            <person name="Singh A."/>
            <person name="Kumar Pinnaka A."/>
        </authorList>
    </citation>
    <scope>NUCLEOTIDE SEQUENCE [LARGE SCALE GENOMIC DNA]</scope>
    <source>
        <strain evidence="2 3">DSE10</strain>
    </source>
</reference>
<name>M7ND80_9BACL</name>
<proteinExistence type="predicted"/>
<dbReference type="AlphaFoldDB" id="M7ND80"/>
<evidence type="ECO:0000313" key="3">
    <source>
        <dbReference type="Proteomes" id="UP000011919"/>
    </source>
</evidence>
<keyword evidence="3" id="KW-1185">Reference proteome</keyword>
<feature type="compositionally biased region" description="Basic and acidic residues" evidence="1">
    <location>
        <begin position="24"/>
        <end position="33"/>
    </location>
</feature>
<evidence type="ECO:0000256" key="1">
    <source>
        <dbReference type="SAM" id="MobiDB-lite"/>
    </source>
</evidence>
<dbReference type="EMBL" id="AOFT01000006">
    <property type="protein sequence ID" value="EMR06533.1"/>
    <property type="molecule type" value="Genomic_DNA"/>
</dbReference>
<comment type="caution">
    <text evidence="2">The sequence shown here is derived from an EMBL/GenBank/DDBJ whole genome shotgun (WGS) entry which is preliminary data.</text>
</comment>
<evidence type="ECO:0000313" key="2">
    <source>
        <dbReference type="EMBL" id="EMR06533.1"/>
    </source>
</evidence>
<organism evidence="2 3">
    <name type="scientific">Bhargavaea cecembensis DSE10</name>
    <dbReference type="NCBI Taxonomy" id="1235279"/>
    <lineage>
        <taxon>Bacteria</taxon>
        <taxon>Bacillati</taxon>
        <taxon>Bacillota</taxon>
        <taxon>Bacilli</taxon>
        <taxon>Bacillales</taxon>
        <taxon>Caryophanaceae</taxon>
        <taxon>Bhargavaea</taxon>
    </lineage>
</organism>
<gene>
    <name evidence="2" type="ORF">C772_01428</name>
</gene>
<protein>
    <submittedName>
        <fullName evidence="2">Uncharacterized protein</fullName>
    </submittedName>
</protein>
<sequence>MSNTVESAKKPSGGNRMAQRTRRRETCPEHMDQAKNDLTIERLFSNGGSFFLC</sequence>
<dbReference type="Proteomes" id="UP000011919">
    <property type="component" value="Unassembled WGS sequence"/>
</dbReference>
<accession>M7ND80</accession>
<feature type="region of interest" description="Disordered" evidence="1">
    <location>
        <begin position="1"/>
        <end position="33"/>
    </location>
</feature>